<dbReference type="PROSITE" id="PS50072">
    <property type="entry name" value="CSA_PPIASE_2"/>
    <property type="match status" value="1"/>
</dbReference>
<dbReference type="PANTHER" id="PTHR11071">
    <property type="entry name" value="PEPTIDYL-PROLYL CIS-TRANS ISOMERASE"/>
    <property type="match status" value="1"/>
</dbReference>
<proteinExistence type="inferred from homology"/>
<comment type="function">
    <text evidence="4">PPIases accelerate the folding of proteins. It catalyzes the cis-trans isomerization of proline imidic peptide bonds in oligopeptides.</text>
</comment>
<dbReference type="OrthoDB" id="193499at2759"/>
<keyword evidence="6" id="KW-1185">Reference proteome</keyword>
<accession>A0A6I9XKV2</accession>
<dbReference type="Gene3D" id="2.40.100.10">
    <property type="entry name" value="Cyclophilin-like"/>
    <property type="match status" value="1"/>
</dbReference>
<dbReference type="CTD" id="5480"/>
<dbReference type="InterPro" id="IPR002130">
    <property type="entry name" value="Cyclophilin-type_PPIase_dom"/>
</dbReference>
<keyword evidence="4" id="KW-0732">Signal</keyword>
<evidence type="ECO:0000259" key="5">
    <source>
        <dbReference type="PROSITE" id="PS50072"/>
    </source>
</evidence>
<dbReference type="InterPro" id="IPR029000">
    <property type="entry name" value="Cyclophilin-like_dom_sf"/>
</dbReference>
<gene>
    <name evidence="7" type="primary">PPIC</name>
</gene>
<keyword evidence="3 4" id="KW-0413">Isomerase</keyword>
<evidence type="ECO:0000256" key="4">
    <source>
        <dbReference type="RuleBase" id="RU363019"/>
    </source>
</evidence>
<dbReference type="KEGG" id="tsr:106540742"/>
<evidence type="ECO:0000256" key="1">
    <source>
        <dbReference type="ARBA" id="ARBA00000971"/>
    </source>
</evidence>
<evidence type="ECO:0000313" key="6">
    <source>
        <dbReference type="Proteomes" id="UP000504617"/>
    </source>
</evidence>
<dbReference type="GO" id="GO:0005737">
    <property type="term" value="C:cytoplasm"/>
    <property type="evidence" value="ECO:0007669"/>
    <property type="project" value="TreeGrafter"/>
</dbReference>
<dbReference type="GO" id="GO:0016018">
    <property type="term" value="F:cyclosporin A binding"/>
    <property type="evidence" value="ECO:0007669"/>
    <property type="project" value="TreeGrafter"/>
</dbReference>
<sequence length="224" mass="25455">MDRLAPRLLLLCLFWGAWERVPGAETVRKRGPTVTAKVFFDIQIGDRNAGRIVIGLFGKVVPKTAENFIKLATGEVRAWLVWCRKRASRFAKPQKSKCQYFVNKTSNWLLCQCSNQKNRRSIYGDRFPDENFKLKHYGIGWVSMANSGPDTNGSQFFIAVTKPGWLDGKHVVFGKVIDGMSVVHDIELQATDDYDQPLQDCVIINSGKIDVKEPFVVEVDDWRS</sequence>
<dbReference type="AlphaFoldDB" id="A0A6I9XKV2"/>
<dbReference type="EC" id="5.2.1.8" evidence="4"/>
<dbReference type="GO" id="GO:0003755">
    <property type="term" value="F:peptidyl-prolyl cis-trans isomerase activity"/>
    <property type="evidence" value="ECO:0007669"/>
    <property type="project" value="UniProtKB-UniRule"/>
</dbReference>
<dbReference type="GeneID" id="106540742"/>
<protein>
    <recommendedName>
        <fullName evidence="4">Peptidyl-prolyl cis-trans isomerase</fullName>
        <shortName evidence="4">PPIase</shortName>
        <ecNumber evidence="4">5.2.1.8</ecNumber>
    </recommendedName>
</protein>
<name>A0A6I9XKV2_9SAUR</name>
<dbReference type="SUPFAM" id="SSF50891">
    <property type="entry name" value="Cyclophilin-like"/>
    <property type="match status" value="1"/>
</dbReference>
<dbReference type="PRINTS" id="PR00153">
    <property type="entry name" value="CSAPPISMRASE"/>
</dbReference>
<comment type="similarity">
    <text evidence="4">Belongs to the cyclophilin-type PPIase family.</text>
</comment>
<dbReference type="Proteomes" id="UP000504617">
    <property type="component" value="Unplaced"/>
</dbReference>
<evidence type="ECO:0000313" key="7">
    <source>
        <dbReference type="RefSeq" id="XP_013911453.1"/>
    </source>
</evidence>
<dbReference type="RefSeq" id="XP_013911453.1">
    <property type="nucleotide sequence ID" value="XM_014055978.1"/>
</dbReference>
<feature type="signal peptide" evidence="4">
    <location>
        <begin position="1"/>
        <end position="23"/>
    </location>
</feature>
<reference evidence="7" key="1">
    <citation type="submission" date="2025-08" db="UniProtKB">
        <authorList>
            <consortium name="RefSeq"/>
        </authorList>
    </citation>
    <scope>IDENTIFICATION</scope>
    <source>
        <tissue evidence="7">Skeletal muscle</tissue>
    </source>
</reference>
<organism evidence="6 7">
    <name type="scientific">Thamnophis sirtalis</name>
    <dbReference type="NCBI Taxonomy" id="35019"/>
    <lineage>
        <taxon>Eukaryota</taxon>
        <taxon>Metazoa</taxon>
        <taxon>Chordata</taxon>
        <taxon>Craniata</taxon>
        <taxon>Vertebrata</taxon>
        <taxon>Euteleostomi</taxon>
        <taxon>Lepidosauria</taxon>
        <taxon>Squamata</taxon>
        <taxon>Bifurcata</taxon>
        <taxon>Unidentata</taxon>
        <taxon>Episquamata</taxon>
        <taxon>Toxicofera</taxon>
        <taxon>Serpentes</taxon>
        <taxon>Colubroidea</taxon>
        <taxon>Colubridae</taxon>
        <taxon>Natricinae</taxon>
        <taxon>Thamnophis</taxon>
    </lineage>
</organism>
<dbReference type="PIRSF" id="PIRSF001467">
    <property type="entry name" value="Peptidylpro_ismrse"/>
    <property type="match status" value="1"/>
</dbReference>
<dbReference type="InterPro" id="IPR024936">
    <property type="entry name" value="Cyclophilin-type_PPIase"/>
</dbReference>
<keyword evidence="2 4" id="KW-0697">Rotamase</keyword>
<dbReference type="GO" id="GO:0006457">
    <property type="term" value="P:protein folding"/>
    <property type="evidence" value="ECO:0007669"/>
    <property type="project" value="TreeGrafter"/>
</dbReference>
<dbReference type="Pfam" id="PF00160">
    <property type="entry name" value="Pro_isomerase"/>
    <property type="match status" value="1"/>
</dbReference>
<feature type="chain" id="PRO_5027149936" description="Peptidyl-prolyl cis-trans isomerase" evidence="4">
    <location>
        <begin position="24"/>
        <end position="224"/>
    </location>
</feature>
<comment type="catalytic activity">
    <reaction evidence="1 4">
        <text>[protein]-peptidylproline (omega=180) = [protein]-peptidylproline (omega=0)</text>
        <dbReference type="Rhea" id="RHEA:16237"/>
        <dbReference type="Rhea" id="RHEA-COMP:10747"/>
        <dbReference type="Rhea" id="RHEA-COMP:10748"/>
        <dbReference type="ChEBI" id="CHEBI:83833"/>
        <dbReference type="ChEBI" id="CHEBI:83834"/>
        <dbReference type="EC" id="5.2.1.8"/>
    </reaction>
</comment>
<feature type="domain" description="PPIase cyclophilin-type" evidence="5">
    <location>
        <begin position="39"/>
        <end position="208"/>
    </location>
</feature>
<evidence type="ECO:0000256" key="2">
    <source>
        <dbReference type="ARBA" id="ARBA00023110"/>
    </source>
</evidence>
<evidence type="ECO:0000256" key="3">
    <source>
        <dbReference type="ARBA" id="ARBA00023235"/>
    </source>
</evidence>
<dbReference type="PANTHER" id="PTHR11071:SF11">
    <property type="entry name" value="PEPTIDYL-PROLYL CIS-TRANS ISOMERASE C"/>
    <property type="match status" value="1"/>
</dbReference>